<proteinExistence type="predicted"/>
<protein>
    <recommendedName>
        <fullName evidence="1">NadR/Ttd14 AAA domain-containing protein</fullName>
    </recommendedName>
</protein>
<dbReference type="PANTHER" id="PTHR37512:SF1">
    <property type="entry name" value="NADR_TTD14 AAA DOMAIN-CONTAINING PROTEIN"/>
    <property type="match status" value="1"/>
</dbReference>
<evidence type="ECO:0000259" key="1">
    <source>
        <dbReference type="Pfam" id="PF13521"/>
    </source>
</evidence>
<dbReference type="OrthoDB" id="3249147at2"/>
<sequence>MIQDKTTVSPSPTTLLIIGAECTGKSTLMQAFCQRYHALGVSEYMRSFLDAKPSGYLCQFDDIMPIATGQRQQEQLAYTQAKADEIDFVICDTSPILVAVYSQWYFGRVPDEIWVLIRQCHYDHVFVTDAHGIDWVADGQRDLPHGRHLMRDAIIQMLQKLQIGFTPITGTVDKRLMTMAKVLNQA</sequence>
<dbReference type="SUPFAM" id="SSF52540">
    <property type="entry name" value="P-loop containing nucleoside triphosphate hydrolases"/>
    <property type="match status" value="1"/>
</dbReference>
<dbReference type="PANTHER" id="PTHR37512">
    <property type="entry name" value="TRIFUNCTIONAL NAD BIOSYNTHESIS/REGULATOR PROTEIN NADR"/>
    <property type="match status" value="1"/>
</dbReference>
<accession>A0A1T0CS29</accession>
<dbReference type="InterPro" id="IPR038727">
    <property type="entry name" value="NadR/Ttd14_AAA_dom"/>
</dbReference>
<dbReference type="Pfam" id="PF13521">
    <property type="entry name" value="AAA_28"/>
    <property type="match status" value="1"/>
</dbReference>
<gene>
    <name evidence="2" type="ORF">B0680_03400</name>
</gene>
<dbReference type="Gene3D" id="3.40.50.300">
    <property type="entry name" value="P-loop containing nucleotide triphosphate hydrolases"/>
    <property type="match status" value="1"/>
</dbReference>
<feature type="domain" description="NadR/Ttd14 AAA" evidence="1">
    <location>
        <begin position="16"/>
        <end position="175"/>
    </location>
</feature>
<dbReference type="AlphaFoldDB" id="A0A1T0CS29"/>
<dbReference type="InterPro" id="IPR027417">
    <property type="entry name" value="P-loop_NTPase"/>
</dbReference>
<dbReference type="InterPro" id="IPR052735">
    <property type="entry name" value="NAD_biosynth-regulator"/>
</dbReference>
<dbReference type="RefSeq" id="WP_078253642.1">
    <property type="nucleotide sequence ID" value="NZ_MUYU01000007.1"/>
</dbReference>
<evidence type="ECO:0000313" key="2">
    <source>
        <dbReference type="EMBL" id="OOS25155.1"/>
    </source>
</evidence>
<reference evidence="2 3" key="1">
    <citation type="submission" date="2017-02" db="EMBL/GenBank/DDBJ databases">
        <title>Draft genome sequence of Moraxella pluranimalium CCUG 54913T type strain.</title>
        <authorList>
            <person name="Salva-Serra F."/>
            <person name="Engstrom-Jakobsson H."/>
            <person name="Thorell K."/>
            <person name="Jaen-Luchoro D."/>
            <person name="Gonzales-Siles L."/>
            <person name="Karlsson R."/>
            <person name="Yazdan S."/>
            <person name="Boulund F."/>
            <person name="Johnning A."/>
            <person name="Engstrand L."/>
            <person name="Kristiansson E."/>
            <person name="Moore E."/>
        </authorList>
    </citation>
    <scope>NUCLEOTIDE SEQUENCE [LARGE SCALE GENOMIC DNA]</scope>
    <source>
        <strain evidence="2 3">CCUG 54913</strain>
    </source>
</reference>
<keyword evidence="3" id="KW-1185">Reference proteome</keyword>
<comment type="caution">
    <text evidence="2">The sequence shown here is derived from an EMBL/GenBank/DDBJ whole genome shotgun (WGS) entry which is preliminary data.</text>
</comment>
<evidence type="ECO:0000313" key="3">
    <source>
        <dbReference type="Proteomes" id="UP000189800"/>
    </source>
</evidence>
<dbReference type="STRING" id="470453.B0680_03400"/>
<dbReference type="Proteomes" id="UP000189800">
    <property type="component" value="Unassembled WGS sequence"/>
</dbReference>
<name>A0A1T0CS29_9GAMM</name>
<organism evidence="2 3">
    <name type="scientific">Moraxella pluranimalium</name>
    <dbReference type="NCBI Taxonomy" id="470453"/>
    <lineage>
        <taxon>Bacteria</taxon>
        <taxon>Pseudomonadati</taxon>
        <taxon>Pseudomonadota</taxon>
        <taxon>Gammaproteobacteria</taxon>
        <taxon>Moraxellales</taxon>
        <taxon>Moraxellaceae</taxon>
        <taxon>Moraxella</taxon>
    </lineage>
</organism>
<dbReference type="EMBL" id="MUYU01000007">
    <property type="protein sequence ID" value="OOS25155.1"/>
    <property type="molecule type" value="Genomic_DNA"/>
</dbReference>